<dbReference type="GO" id="GO:0005634">
    <property type="term" value="C:nucleus"/>
    <property type="evidence" value="ECO:0000318"/>
    <property type="project" value="GO_Central"/>
</dbReference>
<feature type="compositionally biased region" description="Polar residues" evidence="9">
    <location>
        <begin position="270"/>
        <end position="282"/>
    </location>
</feature>
<feature type="DNA-binding region" description="Homeobox" evidence="8">
    <location>
        <begin position="316"/>
        <end position="356"/>
    </location>
</feature>
<evidence type="ECO:0000259" key="10">
    <source>
        <dbReference type="PROSITE" id="PS50071"/>
    </source>
</evidence>
<dbReference type="STRING" id="29655.A0A0K9PV53"/>
<evidence type="ECO:0000256" key="4">
    <source>
        <dbReference type="ARBA" id="ARBA00023125"/>
    </source>
</evidence>
<dbReference type="InterPro" id="IPR009057">
    <property type="entry name" value="Homeodomain-like_sf"/>
</dbReference>
<dbReference type="CDD" id="cd00086">
    <property type="entry name" value="homeodomain"/>
    <property type="match status" value="1"/>
</dbReference>
<evidence type="ECO:0000256" key="8">
    <source>
        <dbReference type="PROSITE-ProRule" id="PRU00108"/>
    </source>
</evidence>
<feature type="domain" description="Homeobox" evidence="10">
    <location>
        <begin position="314"/>
        <end position="355"/>
    </location>
</feature>
<keyword evidence="5 8" id="KW-0371">Homeobox</keyword>
<evidence type="ECO:0000256" key="2">
    <source>
        <dbReference type="ARBA" id="ARBA00006454"/>
    </source>
</evidence>
<dbReference type="AlphaFoldDB" id="A0A0K9PV53"/>
<dbReference type="Gene3D" id="1.10.10.60">
    <property type="entry name" value="Homeodomain-like"/>
    <property type="match status" value="1"/>
</dbReference>
<dbReference type="GO" id="GO:0003677">
    <property type="term" value="F:DNA binding"/>
    <property type="evidence" value="ECO:0007669"/>
    <property type="project" value="UniProtKB-UniRule"/>
</dbReference>
<evidence type="ECO:0000256" key="1">
    <source>
        <dbReference type="ARBA" id="ARBA00004123"/>
    </source>
</evidence>
<comment type="similarity">
    <text evidence="2">Belongs to the TALE/BELL homeobox family.</text>
</comment>
<dbReference type="PANTHER" id="PTHR11850">
    <property type="entry name" value="HOMEOBOX PROTEIN TRANSCRIPTION FACTORS"/>
    <property type="match status" value="1"/>
</dbReference>
<dbReference type="SUPFAM" id="SSF46689">
    <property type="entry name" value="Homeodomain-like"/>
    <property type="match status" value="1"/>
</dbReference>
<evidence type="ECO:0000256" key="3">
    <source>
        <dbReference type="ARBA" id="ARBA00023015"/>
    </source>
</evidence>
<dbReference type="EMBL" id="LFYR01000619">
    <property type="protein sequence ID" value="KMZ72886.1"/>
    <property type="molecule type" value="Genomic_DNA"/>
</dbReference>
<name>A0A0K9PV53_ZOSMR</name>
<sequence length="371" mass="42324">MVNSEEVGIAFNWIQRNTFPSIDSGCFPANFESHPPQPQTPWVLLSEEQEQGNGISERVAIDHLIQSNKENERQRRLGLNLNSNFSSDSLNYKYSNPSPSHSPSQIPISSPPPSHLKTLDLDCFKNSRYLRPAQQLLNEVVCVSDVGSEGNLFSKNASFLGQITDADIWLKCSSPSTNYKDSSERQIRITKLITLSKELERQYEKYLYSMNGVITKFELVAGTDAAKCYINLTIKAMCLHFLKLREAILVQFKKASKSSSPGRIPELSKSCKNVSSQTTSGRNQNLGMIPLRQVWRPLRGLPEKSVVVLRTWLFEHFLHPYPNDNEKLMLSSQTGLTRNQISNWFINARVRLWKPMIEDMYREEFVDDSNT</sequence>
<keyword evidence="4 8" id="KW-0238">DNA-binding</keyword>
<accession>A0A0K9PV53</accession>
<dbReference type="SMART" id="SM00574">
    <property type="entry name" value="POX"/>
    <property type="match status" value="1"/>
</dbReference>
<feature type="region of interest" description="Disordered" evidence="9">
    <location>
        <begin position="92"/>
        <end position="112"/>
    </location>
</feature>
<keyword evidence="3" id="KW-0805">Transcription regulation</keyword>
<dbReference type="Pfam" id="PF07526">
    <property type="entry name" value="POX"/>
    <property type="match status" value="1"/>
</dbReference>
<evidence type="ECO:0000313" key="12">
    <source>
        <dbReference type="Proteomes" id="UP000036987"/>
    </source>
</evidence>
<dbReference type="InterPro" id="IPR001356">
    <property type="entry name" value="HD"/>
</dbReference>
<organism evidence="11 12">
    <name type="scientific">Zostera marina</name>
    <name type="common">Eelgrass</name>
    <dbReference type="NCBI Taxonomy" id="29655"/>
    <lineage>
        <taxon>Eukaryota</taxon>
        <taxon>Viridiplantae</taxon>
        <taxon>Streptophyta</taxon>
        <taxon>Embryophyta</taxon>
        <taxon>Tracheophyta</taxon>
        <taxon>Spermatophyta</taxon>
        <taxon>Magnoliopsida</taxon>
        <taxon>Liliopsida</taxon>
        <taxon>Zosteraceae</taxon>
        <taxon>Zostera</taxon>
    </lineage>
</organism>
<evidence type="ECO:0000256" key="5">
    <source>
        <dbReference type="ARBA" id="ARBA00023155"/>
    </source>
</evidence>
<evidence type="ECO:0000256" key="9">
    <source>
        <dbReference type="SAM" id="MobiDB-lite"/>
    </source>
</evidence>
<dbReference type="PROSITE" id="PS50071">
    <property type="entry name" value="HOMEOBOX_2"/>
    <property type="match status" value="1"/>
</dbReference>
<keyword evidence="6" id="KW-0804">Transcription</keyword>
<feature type="compositionally biased region" description="Low complexity" evidence="9">
    <location>
        <begin position="92"/>
        <end position="108"/>
    </location>
</feature>
<protein>
    <submittedName>
        <fullName evidence="11">BEL1-like homeodomain protein 11</fullName>
    </submittedName>
</protein>
<evidence type="ECO:0000313" key="11">
    <source>
        <dbReference type="EMBL" id="KMZ72886.1"/>
    </source>
</evidence>
<dbReference type="InterPro" id="IPR050224">
    <property type="entry name" value="TALE_homeobox"/>
</dbReference>
<gene>
    <name evidence="11" type="ORF">ZOSMA_159G00500</name>
</gene>
<dbReference type="Proteomes" id="UP000036987">
    <property type="component" value="Unassembled WGS sequence"/>
</dbReference>
<keyword evidence="12" id="KW-1185">Reference proteome</keyword>
<feature type="region of interest" description="Disordered" evidence="9">
    <location>
        <begin position="261"/>
        <end position="282"/>
    </location>
</feature>
<comment type="subcellular location">
    <subcellularLocation>
        <location evidence="1 8">Nucleus</location>
    </subcellularLocation>
</comment>
<dbReference type="InterPro" id="IPR006563">
    <property type="entry name" value="POX_dom"/>
</dbReference>
<reference evidence="12" key="1">
    <citation type="journal article" date="2016" name="Nature">
        <title>The genome of the seagrass Zostera marina reveals angiosperm adaptation to the sea.</title>
        <authorList>
            <person name="Olsen J.L."/>
            <person name="Rouze P."/>
            <person name="Verhelst B."/>
            <person name="Lin Y.-C."/>
            <person name="Bayer T."/>
            <person name="Collen J."/>
            <person name="Dattolo E."/>
            <person name="De Paoli E."/>
            <person name="Dittami S."/>
            <person name="Maumus F."/>
            <person name="Michel G."/>
            <person name="Kersting A."/>
            <person name="Lauritano C."/>
            <person name="Lohaus R."/>
            <person name="Toepel M."/>
            <person name="Tonon T."/>
            <person name="Vanneste K."/>
            <person name="Amirebrahimi M."/>
            <person name="Brakel J."/>
            <person name="Bostroem C."/>
            <person name="Chovatia M."/>
            <person name="Grimwood J."/>
            <person name="Jenkins J.W."/>
            <person name="Jueterbock A."/>
            <person name="Mraz A."/>
            <person name="Stam W.T."/>
            <person name="Tice H."/>
            <person name="Bornberg-Bauer E."/>
            <person name="Green P.J."/>
            <person name="Pearson G.A."/>
            <person name="Procaccini G."/>
            <person name="Duarte C.M."/>
            <person name="Schmutz J."/>
            <person name="Reusch T.B.H."/>
            <person name="Van de Peer Y."/>
        </authorList>
    </citation>
    <scope>NUCLEOTIDE SEQUENCE [LARGE SCALE GENOMIC DNA]</scope>
    <source>
        <strain evidence="12">cv. Finnish</strain>
    </source>
</reference>
<dbReference type="OrthoDB" id="10056939at2759"/>
<evidence type="ECO:0000256" key="7">
    <source>
        <dbReference type="ARBA" id="ARBA00023242"/>
    </source>
</evidence>
<proteinExistence type="inferred from homology"/>
<evidence type="ECO:0000256" key="6">
    <source>
        <dbReference type="ARBA" id="ARBA00023163"/>
    </source>
</evidence>
<comment type="caution">
    <text evidence="11">The sequence shown here is derived from an EMBL/GenBank/DDBJ whole genome shotgun (WGS) entry which is preliminary data.</text>
</comment>
<dbReference type="SMART" id="SM00389">
    <property type="entry name" value="HOX"/>
    <property type="match status" value="1"/>
</dbReference>
<dbReference type="Pfam" id="PF05920">
    <property type="entry name" value="Homeobox_KN"/>
    <property type="match status" value="1"/>
</dbReference>
<dbReference type="GO" id="GO:0006355">
    <property type="term" value="P:regulation of DNA-templated transcription"/>
    <property type="evidence" value="ECO:0007669"/>
    <property type="project" value="InterPro"/>
</dbReference>
<dbReference type="InterPro" id="IPR008422">
    <property type="entry name" value="KN_HD"/>
</dbReference>
<keyword evidence="7 8" id="KW-0539">Nucleus</keyword>